<organism evidence="1 2">
    <name type="scientific">Haematococcus lacustris</name>
    <name type="common">Green alga</name>
    <name type="synonym">Haematococcus pluvialis</name>
    <dbReference type="NCBI Taxonomy" id="44745"/>
    <lineage>
        <taxon>Eukaryota</taxon>
        <taxon>Viridiplantae</taxon>
        <taxon>Chlorophyta</taxon>
        <taxon>core chlorophytes</taxon>
        <taxon>Chlorophyceae</taxon>
        <taxon>CS clade</taxon>
        <taxon>Chlamydomonadales</taxon>
        <taxon>Haematococcaceae</taxon>
        <taxon>Haematococcus</taxon>
    </lineage>
</organism>
<name>A0A699Z6V6_HAELA</name>
<dbReference type="AlphaFoldDB" id="A0A699Z6V6"/>
<proteinExistence type="predicted"/>
<evidence type="ECO:0000313" key="1">
    <source>
        <dbReference type="EMBL" id="GFH17305.1"/>
    </source>
</evidence>
<gene>
    <name evidence="1" type="ORF">HaLaN_13912</name>
</gene>
<sequence>MEEANGSMLQGAVQGGEAAAGQALPPYLHQLSEVAAAMAAGD</sequence>
<accession>A0A699Z6V6</accession>
<protein>
    <submittedName>
        <fullName evidence="1">Uncharacterized protein</fullName>
    </submittedName>
</protein>
<keyword evidence="2" id="KW-1185">Reference proteome</keyword>
<evidence type="ECO:0000313" key="2">
    <source>
        <dbReference type="Proteomes" id="UP000485058"/>
    </source>
</evidence>
<reference evidence="1 2" key="1">
    <citation type="submission" date="2020-02" db="EMBL/GenBank/DDBJ databases">
        <title>Draft genome sequence of Haematococcus lacustris strain NIES-144.</title>
        <authorList>
            <person name="Morimoto D."/>
            <person name="Nakagawa S."/>
            <person name="Yoshida T."/>
            <person name="Sawayama S."/>
        </authorList>
    </citation>
    <scope>NUCLEOTIDE SEQUENCE [LARGE SCALE GENOMIC DNA]</scope>
    <source>
        <strain evidence="1 2">NIES-144</strain>
    </source>
</reference>
<dbReference type="EMBL" id="BLLF01001127">
    <property type="protein sequence ID" value="GFH17305.1"/>
    <property type="molecule type" value="Genomic_DNA"/>
</dbReference>
<comment type="caution">
    <text evidence="1">The sequence shown here is derived from an EMBL/GenBank/DDBJ whole genome shotgun (WGS) entry which is preliminary data.</text>
</comment>
<dbReference type="Proteomes" id="UP000485058">
    <property type="component" value="Unassembled WGS sequence"/>
</dbReference>